<evidence type="ECO:0000313" key="2">
    <source>
        <dbReference type="Proteomes" id="UP000029964"/>
    </source>
</evidence>
<dbReference type="EMBL" id="JPKY01000180">
    <property type="protein sequence ID" value="KFH40640.1"/>
    <property type="molecule type" value="Genomic_DNA"/>
</dbReference>
<name>A0A086SU58_HAPC1</name>
<comment type="caution">
    <text evidence="1">The sequence shown here is derived from an EMBL/GenBank/DDBJ whole genome shotgun (WGS) entry which is preliminary data.</text>
</comment>
<protein>
    <recommendedName>
        <fullName evidence="3">F-box domain-containing protein</fullName>
    </recommendedName>
</protein>
<gene>
    <name evidence="1" type="ORF">ACRE_086650</name>
</gene>
<dbReference type="Proteomes" id="UP000029964">
    <property type="component" value="Unassembled WGS sequence"/>
</dbReference>
<dbReference type="HOGENOM" id="CLU_2222405_0_0_1"/>
<keyword evidence="2" id="KW-1185">Reference proteome</keyword>
<sequence length="106" mass="11699">MDNLTRLPPELRLDILERLILEDLPAVCAASPPFKGTYDTYQNTVDLAHIKRDLSGFLLQDALAVIHSPTLAPDDIHSHDEHAEEVSITYTLTMANAANPRGASHQ</sequence>
<accession>A0A086SU58</accession>
<reference evidence="2" key="1">
    <citation type="journal article" date="2014" name="Genome Announc.">
        <title>Genome sequence and annotation of Acremonium chrysogenum, producer of the beta-lactam antibiotic cephalosporin C.</title>
        <authorList>
            <person name="Terfehr D."/>
            <person name="Dahlmann T.A."/>
            <person name="Specht T."/>
            <person name="Zadra I."/>
            <person name="Kuernsteiner H."/>
            <person name="Kueck U."/>
        </authorList>
    </citation>
    <scope>NUCLEOTIDE SEQUENCE [LARGE SCALE GENOMIC DNA]</scope>
    <source>
        <strain evidence="2">ATCC 11550 / CBS 779.69 / DSM 880 / IAM 14645 / JCM 23072 / IMI 49137</strain>
    </source>
</reference>
<dbReference type="AlphaFoldDB" id="A0A086SU58"/>
<proteinExistence type="predicted"/>
<organism evidence="1 2">
    <name type="scientific">Hapsidospora chrysogenum (strain ATCC 11550 / CBS 779.69 / DSM 880 / IAM 14645 / JCM 23072 / IMI 49137)</name>
    <name type="common">Acremonium chrysogenum</name>
    <dbReference type="NCBI Taxonomy" id="857340"/>
    <lineage>
        <taxon>Eukaryota</taxon>
        <taxon>Fungi</taxon>
        <taxon>Dikarya</taxon>
        <taxon>Ascomycota</taxon>
        <taxon>Pezizomycotina</taxon>
        <taxon>Sordariomycetes</taxon>
        <taxon>Hypocreomycetidae</taxon>
        <taxon>Hypocreales</taxon>
        <taxon>Bionectriaceae</taxon>
        <taxon>Hapsidospora</taxon>
    </lineage>
</organism>
<evidence type="ECO:0000313" key="1">
    <source>
        <dbReference type="EMBL" id="KFH40640.1"/>
    </source>
</evidence>
<evidence type="ECO:0008006" key="3">
    <source>
        <dbReference type="Google" id="ProtNLM"/>
    </source>
</evidence>